<name>A0A8S1J717_9CHLO</name>
<accession>A0A8S1J717</accession>
<organism evidence="1 2">
    <name type="scientific">Ostreobium quekettii</name>
    <dbReference type="NCBI Taxonomy" id="121088"/>
    <lineage>
        <taxon>Eukaryota</taxon>
        <taxon>Viridiplantae</taxon>
        <taxon>Chlorophyta</taxon>
        <taxon>core chlorophytes</taxon>
        <taxon>Ulvophyceae</taxon>
        <taxon>TCBD clade</taxon>
        <taxon>Bryopsidales</taxon>
        <taxon>Ostreobineae</taxon>
        <taxon>Ostreobiaceae</taxon>
        <taxon>Ostreobium</taxon>
    </lineage>
</organism>
<dbReference type="EMBL" id="CAJHUC010000992">
    <property type="protein sequence ID" value="CAD7699321.1"/>
    <property type="molecule type" value="Genomic_DNA"/>
</dbReference>
<sequence length="141" mass="15518">MMDPPCLVAGRECSLEVHFCREVVVKNMEVTRDGESVNARRRQTKKGKKIRLSIPANEGCRVSVGVARPACPEAMTPSVDVLALPREAAEEVCQLFERMVAGVQRCGGEGPAPELYGDQQDVRVRTRRSATLREFGRCATS</sequence>
<gene>
    <name evidence="1" type="ORF">OSTQU699_LOCUS4680</name>
</gene>
<keyword evidence="2" id="KW-1185">Reference proteome</keyword>
<evidence type="ECO:0000313" key="2">
    <source>
        <dbReference type="Proteomes" id="UP000708148"/>
    </source>
</evidence>
<reference evidence="1" key="1">
    <citation type="submission" date="2020-12" db="EMBL/GenBank/DDBJ databases">
        <authorList>
            <person name="Iha C."/>
        </authorList>
    </citation>
    <scope>NUCLEOTIDE SEQUENCE</scope>
</reference>
<protein>
    <submittedName>
        <fullName evidence="1">Uncharacterized protein</fullName>
    </submittedName>
</protein>
<dbReference type="Proteomes" id="UP000708148">
    <property type="component" value="Unassembled WGS sequence"/>
</dbReference>
<proteinExistence type="predicted"/>
<dbReference type="AlphaFoldDB" id="A0A8S1J717"/>
<evidence type="ECO:0000313" key="1">
    <source>
        <dbReference type="EMBL" id="CAD7699321.1"/>
    </source>
</evidence>
<comment type="caution">
    <text evidence="1">The sequence shown here is derived from an EMBL/GenBank/DDBJ whole genome shotgun (WGS) entry which is preliminary data.</text>
</comment>